<accession>A0A0J0YPY4</accession>
<dbReference type="PATRIC" id="fig|1470200.3.peg.850"/>
<evidence type="ECO:0000313" key="1">
    <source>
        <dbReference type="EMBL" id="KLT72197.1"/>
    </source>
</evidence>
<sequence>MKKRPKKLSVFGKAVWKYGIFRRHKYQNNEFIMLIYMLIMTSRQALDELCGKNRLKKIELFF</sequence>
<dbReference type="Proteomes" id="UP000036027">
    <property type="component" value="Unassembled WGS sequence"/>
</dbReference>
<comment type="caution">
    <text evidence="1">The sequence shown here is derived from an EMBL/GenBank/DDBJ whole genome shotgun (WGS) entry which is preliminary data.</text>
</comment>
<evidence type="ECO:0000313" key="2">
    <source>
        <dbReference type="Proteomes" id="UP000036027"/>
    </source>
</evidence>
<proteinExistence type="predicted"/>
<protein>
    <recommendedName>
        <fullName evidence="3">Transposase</fullName>
    </recommendedName>
</protein>
<reference evidence="1 2" key="1">
    <citation type="submission" date="2014-11" db="EMBL/GenBank/DDBJ databases">
        <title>Genome of a novel goose pathogen.</title>
        <authorList>
            <person name="Hansen C.M."/>
            <person name="Hueffer K."/>
            <person name="Choi S.C."/>
        </authorList>
    </citation>
    <scope>NUCLEOTIDE SEQUENCE [LARGE SCALE GENOMIC DNA]</scope>
    <source>
        <strain evidence="1 2">KH1503</strain>
    </source>
</reference>
<dbReference type="STRING" id="1470200.PL75_09310"/>
<gene>
    <name evidence="1" type="ORF">PL75_09310</name>
</gene>
<keyword evidence="2" id="KW-1185">Reference proteome</keyword>
<organism evidence="1 2">
    <name type="scientific">Neisseria arctica</name>
    <dbReference type="NCBI Taxonomy" id="1470200"/>
    <lineage>
        <taxon>Bacteria</taxon>
        <taxon>Pseudomonadati</taxon>
        <taxon>Pseudomonadota</taxon>
        <taxon>Betaproteobacteria</taxon>
        <taxon>Neisseriales</taxon>
        <taxon>Neisseriaceae</taxon>
        <taxon>Neisseria</taxon>
    </lineage>
</organism>
<name>A0A0J0YPY4_9NEIS</name>
<dbReference type="AlphaFoldDB" id="A0A0J0YPY4"/>
<evidence type="ECO:0008006" key="3">
    <source>
        <dbReference type="Google" id="ProtNLM"/>
    </source>
</evidence>
<dbReference type="EMBL" id="JTDO01000017">
    <property type="protein sequence ID" value="KLT72197.1"/>
    <property type="molecule type" value="Genomic_DNA"/>
</dbReference>